<feature type="domain" description="Nudix hydrolase" evidence="4">
    <location>
        <begin position="106"/>
        <end position="225"/>
    </location>
</feature>
<gene>
    <name evidence="5" type="ORF">R4Z09_21120</name>
</gene>
<evidence type="ECO:0000256" key="2">
    <source>
        <dbReference type="ARBA" id="ARBA00022801"/>
    </source>
</evidence>
<dbReference type="SUPFAM" id="SSF54909">
    <property type="entry name" value="Dimeric alpha+beta barrel"/>
    <property type="match status" value="1"/>
</dbReference>
<dbReference type="Gene3D" id="3.90.79.10">
    <property type="entry name" value="Nucleoside Triphosphate Pyrophosphohydrolase"/>
    <property type="match status" value="1"/>
</dbReference>
<dbReference type="InterPro" id="IPR015797">
    <property type="entry name" value="NUDIX_hydrolase-like_dom_sf"/>
</dbReference>
<dbReference type="RefSeq" id="WP_338448698.1">
    <property type="nucleotide sequence ID" value="NZ_CP137640.1"/>
</dbReference>
<dbReference type="InterPro" id="IPR011008">
    <property type="entry name" value="Dimeric_a/b-barrel"/>
</dbReference>
<dbReference type="PANTHER" id="PTHR43046:SF2">
    <property type="entry name" value="8-OXO-DGTP DIPHOSPHATASE-RELATED"/>
    <property type="match status" value="1"/>
</dbReference>
<comment type="similarity">
    <text evidence="3">Belongs to the Nudix hydrolase family.</text>
</comment>
<reference evidence="5 6" key="1">
    <citation type="submission" date="2023-10" db="EMBL/GenBank/DDBJ databases">
        <title>Niallia locisalis sp.nov. isolated from a salt pond sample.</title>
        <authorList>
            <person name="Li X.-J."/>
            <person name="Dong L."/>
        </authorList>
    </citation>
    <scope>NUCLEOTIDE SEQUENCE [LARGE SCALE GENOMIC DNA]</scope>
    <source>
        <strain evidence="5 6">DSM 29761</strain>
    </source>
</reference>
<dbReference type="Gene3D" id="3.30.70.100">
    <property type="match status" value="1"/>
</dbReference>
<dbReference type="InterPro" id="IPR020476">
    <property type="entry name" value="Nudix_hydrolase"/>
</dbReference>
<dbReference type="CDD" id="cd02883">
    <property type="entry name" value="NUDIX_Hydrolase"/>
    <property type="match status" value="1"/>
</dbReference>
<dbReference type="InterPro" id="IPR020084">
    <property type="entry name" value="NUDIX_hydrolase_CS"/>
</dbReference>
<evidence type="ECO:0000313" key="5">
    <source>
        <dbReference type="EMBL" id="WVX79767.1"/>
    </source>
</evidence>
<dbReference type="GO" id="GO:0016787">
    <property type="term" value="F:hydrolase activity"/>
    <property type="evidence" value="ECO:0007669"/>
    <property type="project" value="UniProtKB-KW"/>
</dbReference>
<proteinExistence type="inferred from homology"/>
<accession>A0ABZ2C974</accession>
<dbReference type="InterPro" id="IPR000086">
    <property type="entry name" value="NUDIX_hydrolase_dom"/>
</dbReference>
<evidence type="ECO:0000256" key="1">
    <source>
        <dbReference type="ARBA" id="ARBA00001946"/>
    </source>
</evidence>
<dbReference type="PROSITE" id="PS51462">
    <property type="entry name" value="NUDIX"/>
    <property type="match status" value="1"/>
</dbReference>
<dbReference type="EMBL" id="CP137640">
    <property type="protein sequence ID" value="WVX79767.1"/>
    <property type="molecule type" value="Genomic_DNA"/>
</dbReference>
<name>A0ABZ2C974_9BACI</name>
<dbReference type="PROSITE" id="PS00893">
    <property type="entry name" value="NUDIX_BOX"/>
    <property type="match status" value="1"/>
</dbReference>
<comment type="cofactor">
    <cofactor evidence="1">
        <name>Mg(2+)</name>
        <dbReference type="ChEBI" id="CHEBI:18420"/>
    </cofactor>
</comment>
<evidence type="ECO:0000256" key="3">
    <source>
        <dbReference type="RuleBase" id="RU003476"/>
    </source>
</evidence>
<dbReference type="Proteomes" id="UP001357223">
    <property type="component" value="Chromosome"/>
</dbReference>
<dbReference type="SUPFAM" id="SSF55811">
    <property type="entry name" value="Nudix"/>
    <property type="match status" value="1"/>
</dbReference>
<evidence type="ECO:0000259" key="4">
    <source>
        <dbReference type="PROSITE" id="PS51462"/>
    </source>
</evidence>
<dbReference type="PANTHER" id="PTHR43046">
    <property type="entry name" value="GDP-MANNOSE MANNOSYL HYDROLASE"/>
    <property type="match status" value="1"/>
</dbReference>
<protein>
    <submittedName>
        <fullName evidence="5">NUDIX hydrolase</fullName>
        <ecNumber evidence="5">3.6.-.-</ecNumber>
    </submittedName>
</protein>
<keyword evidence="2 3" id="KW-0378">Hydrolase</keyword>
<dbReference type="PRINTS" id="PR00502">
    <property type="entry name" value="NUDIXFAMILY"/>
</dbReference>
<dbReference type="Pfam" id="PF00293">
    <property type="entry name" value="NUDIX"/>
    <property type="match status" value="1"/>
</dbReference>
<keyword evidence="6" id="KW-1185">Reference proteome</keyword>
<sequence length="257" mass="29835">MFCRREIHRIPPERVIDLNQFFHEYVLPNQLKNGATLIGRWITEEEDEIVTMWHYPSYNDYLKIEERVKKDQLHQQAQAQLLKFGPPYLDYRQEFLTSTGVYHSPKQNVTVSGYITNENDEALLVQTYWRSDTWELPGGGVDDGETLDAALCREILEETGIKVKLFGVTGVYSNGTTLSIVFHGKKIGGDLKTSDETQDVRFVKLDEWNVHQYITRGKFLPRVIDAMKGNSIPYESFKVRPYKLLERLEGIVIRDES</sequence>
<evidence type="ECO:0000313" key="6">
    <source>
        <dbReference type="Proteomes" id="UP001357223"/>
    </source>
</evidence>
<organism evidence="5 6">
    <name type="scientific">Niallia oryzisoli</name>
    <dbReference type="NCBI Taxonomy" id="1737571"/>
    <lineage>
        <taxon>Bacteria</taxon>
        <taxon>Bacillati</taxon>
        <taxon>Bacillota</taxon>
        <taxon>Bacilli</taxon>
        <taxon>Bacillales</taxon>
        <taxon>Bacillaceae</taxon>
        <taxon>Niallia</taxon>
    </lineage>
</organism>
<dbReference type="EC" id="3.6.-.-" evidence="5"/>